<evidence type="ECO:0000256" key="2">
    <source>
        <dbReference type="ARBA" id="ARBA00022692"/>
    </source>
</evidence>
<protein>
    <submittedName>
        <fullName evidence="6">Ion channel protein</fullName>
    </submittedName>
</protein>
<organism evidence="6 7">
    <name type="scientific">Rhodococcus xishaensis</name>
    <dbReference type="NCBI Taxonomy" id="2487364"/>
    <lineage>
        <taxon>Bacteria</taxon>
        <taxon>Bacillati</taxon>
        <taxon>Actinomycetota</taxon>
        <taxon>Actinomycetes</taxon>
        <taxon>Mycobacteriales</taxon>
        <taxon>Nocardiaceae</taxon>
        <taxon>Rhodococcus</taxon>
    </lineage>
</organism>
<reference evidence="6 7" key="1">
    <citation type="submission" date="2018-11" db="EMBL/GenBank/DDBJ databases">
        <title>Rhodococcus spongicola sp. nov. and Rhodococcus xishaensis sp. nov. from marine sponges.</title>
        <authorList>
            <person name="Li L."/>
            <person name="Lin H.W."/>
        </authorList>
    </citation>
    <scope>NUCLEOTIDE SEQUENCE [LARGE SCALE GENOMIC DNA]</scope>
    <source>
        <strain evidence="6 7">LHW51113</strain>
    </source>
</reference>
<dbReference type="PANTHER" id="PTHR43427:SF9">
    <property type="entry name" value="ION-TRANSPORT PROTEIN YFEO-RELATED"/>
    <property type="match status" value="1"/>
</dbReference>
<evidence type="ECO:0000256" key="5">
    <source>
        <dbReference type="SAM" id="Phobius"/>
    </source>
</evidence>
<keyword evidence="4 5" id="KW-0472">Membrane</keyword>
<sequence>MIARDAALALVLGLGSAVVPLFVFLAVRGVTDVLYVRVPEALGFAPDSRAWIFGVLTVSGIAVGSVVWLVPGHGGRDSATVGLIGPPPPLRVLPSLLLVLILALGAGVSLSPENVLISANSALAVWIFARVRPDLASERIIALSTAATIGVQFGTPVAAPLVYHELTGRPVRGNLWDALFAPFVAAGVGTLVMQVLVRRTLSVDLPRHSWPSLGDVLGATVVATGTAVLLLGVVYVYRWLHGIFHRINNPVLMTGIGGVVLGVLGALGGPQTMFKDVEAMESAVTEASGTSVARLMLLGGCSLAAYAVAAASGFRGGRVVSAAVIGVQVGVFAHAVVPALPGPVAVASAVLGAVTVAARSGWLGLFLPAAVVGSVALLPALAVAMIPVWLLVAHRPTMTIRPAHPEPPGVSG</sequence>
<evidence type="ECO:0000313" key="6">
    <source>
        <dbReference type="EMBL" id="RVW00244.1"/>
    </source>
</evidence>
<keyword evidence="3 5" id="KW-1133">Transmembrane helix</keyword>
<dbReference type="InterPro" id="IPR001807">
    <property type="entry name" value="ClC"/>
</dbReference>
<dbReference type="Proteomes" id="UP000283479">
    <property type="component" value="Unassembled WGS sequence"/>
</dbReference>
<gene>
    <name evidence="6" type="ORF">EGT50_16660</name>
</gene>
<evidence type="ECO:0000256" key="4">
    <source>
        <dbReference type="ARBA" id="ARBA00023136"/>
    </source>
</evidence>
<feature type="transmembrane region" description="Helical" evidence="5">
    <location>
        <begin position="361"/>
        <end position="392"/>
    </location>
</feature>
<feature type="transmembrane region" description="Helical" evidence="5">
    <location>
        <begin position="140"/>
        <end position="163"/>
    </location>
</feature>
<dbReference type="GO" id="GO:0005886">
    <property type="term" value="C:plasma membrane"/>
    <property type="evidence" value="ECO:0007669"/>
    <property type="project" value="TreeGrafter"/>
</dbReference>
<dbReference type="Gene3D" id="1.10.3080.10">
    <property type="entry name" value="Clc chloride channel"/>
    <property type="match status" value="1"/>
</dbReference>
<dbReference type="NCBIfam" id="NF002971">
    <property type="entry name" value="PRK03655.1"/>
    <property type="match status" value="1"/>
</dbReference>
<dbReference type="GO" id="GO:0015108">
    <property type="term" value="F:chloride transmembrane transporter activity"/>
    <property type="evidence" value="ECO:0007669"/>
    <property type="project" value="InterPro"/>
</dbReference>
<comment type="caution">
    <text evidence="6">The sequence shown here is derived from an EMBL/GenBank/DDBJ whole genome shotgun (WGS) entry which is preliminary data.</text>
</comment>
<dbReference type="InterPro" id="IPR050368">
    <property type="entry name" value="ClC-type_chloride_channel"/>
</dbReference>
<feature type="transmembrane region" description="Helical" evidence="5">
    <location>
        <begin position="7"/>
        <end position="30"/>
    </location>
</feature>
<evidence type="ECO:0000313" key="7">
    <source>
        <dbReference type="Proteomes" id="UP000283479"/>
    </source>
</evidence>
<feature type="transmembrane region" description="Helical" evidence="5">
    <location>
        <begin position="175"/>
        <end position="196"/>
    </location>
</feature>
<feature type="transmembrane region" description="Helical" evidence="5">
    <location>
        <begin position="216"/>
        <end position="237"/>
    </location>
</feature>
<dbReference type="InterPro" id="IPR014743">
    <property type="entry name" value="Cl-channel_core"/>
</dbReference>
<keyword evidence="7" id="KW-1185">Reference proteome</keyword>
<dbReference type="EMBL" id="RKLO01000007">
    <property type="protein sequence ID" value="RVW00244.1"/>
    <property type="molecule type" value="Genomic_DNA"/>
</dbReference>
<feature type="transmembrane region" description="Helical" evidence="5">
    <location>
        <begin position="291"/>
        <end position="312"/>
    </location>
</feature>
<accession>A0A3S3AB24</accession>
<dbReference type="PANTHER" id="PTHR43427">
    <property type="entry name" value="CHLORIDE CHANNEL PROTEIN CLC-E"/>
    <property type="match status" value="1"/>
</dbReference>
<dbReference type="Pfam" id="PF00654">
    <property type="entry name" value="Voltage_CLC"/>
    <property type="match status" value="1"/>
</dbReference>
<comment type="subcellular location">
    <subcellularLocation>
        <location evidence="1">Membrane</location>
        <topology evidence="1">Multi-pass membrane protein</topology>
    </subcellularLocation>
</comment>
<evidence type="ECO:0000256" key="3">
    <source>
        <dbReference type="ARBA" id="ARBA00022989"/>
    </source>
</evidence>
<feature type="transmembrane region" description="Helical" evidence="5">
    <location>
        <begin position="319"/>
        <end position="341"/>
    </location>
</feature>
<evidence type="ECO:0000256" key="1">
    <source>
        <dbReference type="ARBA" id="ARBA00004141"/>
    </source>
</evidence>
<feature type="transmembrane region" description="Helical" evidence="5">
    <location>
        <begin position="50"/>
        <end position="71"/>
    </location>
</feature>
<dbReference type="AlphaFoldDB" id="A0A3S3AB24"/>
<feature type="transmembrane region" description="Helical" evidence="5">
    <location>
        <begin position="92"/>
        <end position="110"/>
    </location>
</feature>
<proteinExistence type="predicted"/>
<keyword evidence="2 5" id="KW-0812">Transmembrane</keyword>
<dbReference type="SUPFAM" id="SSF81340">
    <property type="entry name" value="Clc chloride channel"/>
    <property type="match status" value="1"/>
</dbReference>
<feature type="transmembrane region" description="Helical" evidence="5">
    <location>
        <begin position="249"/>
        <end position="271"/>
    </location>
</feature>
<dbReference type="OrthoDB" id="2729535at2"/>
<name>A0A3S3AB24_9NOCA</name>